<organism evidence="2 3">
    <name type="scientific">Araneus ventricosus</name>
    <name type="common">Orbweaver spider</name>
    <name type="synonym">Epeira ventricosa</name>
    <dbReference type="NCBI Taxonomy" id="182803"/>
    <lineage>
        <taxon>Eukaryota</taxon>
        <taxon>Metazoa</taxon>
        <taxon>Ecdysozoa</taxon>
        <taxon>Arthropoda</taxon>
        <taxon>Chelicerata</taxon>
        <taxon>Arachnida</taxon>
        <taxon>Araneae</taxon>
        <taxon>Araneomorphae</taxon>
        <taxon>Entelegynae</taxon>
        <taxon>Araneoidea</taxon>
        <taxon>Araneidae</taxon>
        <taxon>Araneus</taxon>
    </lineage>
</organism>
<feature type="compositionally biased region" description="Basic and acidic residues" evidence="1">
    <location>
        <begin position="47"/>
        <end position="65"/>
    </location>
</feature>
<dbReference type="Proteomes" id="UP000499080">
    <property type="component" value="Unassembled WGS sequence"/>
</dbReference>
<feature type="compositionally biased region" description="Acidic residues" evidence="1">
    <location>
        <begin position="21"/>
        <end position="39"/>
    </location>
</feature>
<dbReference type="EMBL" id="BGPR01004496">
    <property type="protein sequence ID" value="GBN00223.1"/>
    <property type="molecule type" value="Genomic_DNA"/>
</dbReference>
<keyword evidence="3" id="KW-1185">Reference proteome</keyword>
<evidence type="ECO:0000313" key="3">
    <source>
        <dbReference type="Proteomes" id="UP000499080"/>
    </source>
</evidence>
<evidence type="ECO:0000313" key="2">
    <source>
        <dbReference type="EMBL" id="GBN00223.1"/>
    </source>
</evidence>
<dbReference type="OrthoDB" id="6779804at2759"/>
<feature type="region of interest" description="Disordered" evidence="1">
    <location>
        <begin position="21"/>
        <end position="65"/>
    </location>
</feature>
<protein>
    <submittedName>
        <fullName evidence="2">Uncharacterized protein</fullName>
    </submittedName>
</protein>
<name>A0A4Y2KFN9_ARAVE</name>
<comment type="caution">
    <text evidence="2">The sequence shown here is derived from an EMBL/GenBank/DDBJ whole genome shotgun (WGS) entry which is preliminary data.</text>
</comment>
<gene>
    <name evidence="2" type="ORF">AVEN_38739_1</name>
</gene>
<sequence>MPTSYENEMEHLLKLLAEIETDEDPDVGNEDNGPDDALEENFSYQDIFREHDTESKKDGDSGNEEEHGVVYIKRWRIVEEKKI</sequence>
<accession>A0A4Y2KFN9</accession>
<evidence type="ECO:0000256" key="1">
    <source>
        <dbReference type="SAM" id="MobiDB-lite"/>
    </source>
</evidence>
<reference evidence="2 3" key="1">
    <citation type="journal article" date="2019" name="Sci. Rep.">
        <title>Orb-weaving spider Araneus ventricosus genome elucidates the spidroin gene catalogue.</title>
        <authorList>
            <person name="Kono N."/>
            <person name="Nakamura H."/>
            <person name="Ohtoshi R."/>
            <person name="Moran D.A.P."/>
            <person name="Shinohara A."/>
            <person name="Yoshida Y."/>
            <person name="Fujiwara M."/>
            <person name="Mori M."/>
            <person name="Tomita M."/>
            <person name="Arakawa K."/>
        </authorList>
    </citation>
    <scope>NUCLEOTIDE SEQUENCE [LARGE SCALE GENOMIC DNA]</scope>
</reference>
<dbReference type="AlphaFoldDB" id="A0A4Y2KFN9"/>
<proteinExistence type="predicted"/>